<feature type="domain" description="FAD dependent oxidoreductase" evidence="5">
    <location>
        <begin position="5"/>
        <end position="362"/>
    </location>
</feature>
<dbReference type="Pfam" id="PF01266">
    <property type="entry name" value="DAO"/>
    <property type="match status" value="1"/>
</dbReference>
<dbReference type="SUPFAM" id="SSF54373">
    <property type="entry name" value="FAD-linked reductases, C-terminal domain"/>
    <property type="match status" value="1"/>
</dbReference>
<dbReference type="RefSeq" id="WP_235704536.1">
    <property type="nucleotide sequence ID" value="NZ_JAKGBZ010000021.1"/>
</dbReference>
<evidence type="ECO:0000256" key="1">
    <source>
        <dbReference type="ARBA" id="ARBA00001974"/>
    </source>
</evidence>
<name>A0ABS9DX48_9PROT</name>
<dbReference type="PANTHER" id="PTHR10961">
    <property type="entry name" value="PEROXISOMAL SARCOSINE OXIDASE"/>
    <property type="match status" value="1"/>
</dbReference>
<dbReference type="PANTHER" id="PTHR10961:SF7">
    <property type="entry name" value="FAD DEPENDENT OXIDOREDUCTASE DOMAIN-CONTAINING PROTEIN"/>
    <property type="match status" value="1"/>
</dbReference>
<evidence type="ECO:0000256" key="2">
    <source>
        <dbReference type="ARBA" id="ARBA00022630"/>
    </source>
</evidence>
<gene>
    <name evidence="6" type="ORF">L2A60_11555</name>
</gene>
<dbReference type="InterPro" id="IPR036188">
    <property type="entry name" value="FAD/NAD-bd_sf"/>
</dbReference>
<reference evidence="6 7" key="1">
    <citation type="submission" date="2022-01" db="EMBL/GenBank/DDBJ databases">
        <authorList>
            <person name="Won M."/>
            <person name="Kim S.-J."/>
            <person name="Kwon S.-W."/>
        </authorList>
    </citation>
    <scope>NUCLEOTIDE SEQUENCE [LARGE SCALE GENOMIC DNA]</scope>
    <source>
        <strain evidence="6 7">KCTC 23505</strain>
    </source>
</reference>
<keyword evidence="7" id="KW-1185">Reference proteome</keyword>
<organism evidence="6 7">
    <name type="scientific">Acidiphilium iwatense</name>
    <dbReference type="NCBI Taxonomy" id="768198"/>
    <lineage>
        <taxon>Bacteria</taxon>
        <taxon>Pseudomonadati</taxon>
        <taxon>Pseudomonadota</taxon>
        <taxon>Alphaproteobacteria</taxon>
        <taxon>Acetobacterales</taxon>
        <taxon>Acidocellaceae</taxon>
        <taxon>Acidiphilium</taxon>
    </lineage>
</organism>
<dbReference type="Gene3D" id="3.30.9.10">
    <property type="entry name" value="D-Amino Acid Oxidase, subunit A, domain 2"/>
    <property type="match status" value="1"/>
</dbReference>
<sequence>MRRYDIAVVGQGLIGSAALDALLRYGADAIGFDPLGPGAETGSSHGSSRVFRRFNFENKNYTELSDEAFSGWERLANESRQQLLIPSPVLEAGPQGSDVIRASREAVGAFGLKPPPLLNGREVNAMFPAFQLPHGWDAVVQDGGAILLAQLALTALRSRAKAVGRVVGCAITRLEDGGDHVLIQTPTETIRANRAILALGPWTAKFLPELSQILEVTRQTVGWFKPAWSDTTKLNVFPIFLLAISEDNLIYGFPDFEGRGVKAAPHNLGPVTDSDAWALPPNNDELRPVSKALADFVPGAAGPITERDICLYTNTKPADRRPDKGNEFIIDRWPNSNLIVASSCSGHGAKFAPAIGERLARLALDPTYRTEPFFRLSRYSAFPVDRDLGG</sequence>
<dbReference type="InterPro" id="IPR006076">
    <property type="entry name" value="FAD-dep_OxRdtase"/>
</dbReference>
<proteinExistence type="predicted"/>
<comment type="cofactor">
    <cofactor evidence="1">
        <name>FAD</name>
        <dbReference type="ChEBI" id="CHEBI:57692"/>
    </cofactor>
</comment>
<evidence type="ECO:0000256" key="4">
    <source>
        <dbReference type="ARBA" id="ARBA00023002"/>
    </source>
</evidence>
<dbReference type="Proteomes" id="UP001521209">
    <property type="component" value="Unassembled WGS sequence"/>
</dbReference>
<evidence type="ECO:0000256" key="3">
    <source>
        <dbReference type="ARBA" id="ARBA00022827"/>
    </source>
</evidence>
<keyword evidence="4" id="KW-0560">Oxidoreductase</keyword>
<protein>
    <submittedName>
        <fullName evidence="6">FAD-dependent oxidoreductase</fullName>
    </submittedName>
</protein>
<dbReference type="InterPro" id="IPR045170">
    <property type="entry name" value="MTOX"/>
</dbReference>
<dbReference type="EMBL" id="JAKGBZ010000021">
    <property type="protein sequence ID" value="MCF3947311.1"/>
    <property type="molecule type" value="Genomic_DNA"/>
</dbReference>
<accession>A0ABS9DX48</accession>
<comment type="caution">
    <text evidence="6">The sequence shown here is derived from an EMBL/GenBank/DDBJ whole genome shotgun (WGS) entry which is preliminary data.</text>
</comment>
<evidence type="ECO:0000313" key="7">
    <source>
        <dbReference type="Proteomes" id="UP001521209"/>
    </source>
</evidence>
<keyword evidence="2" id="KW-0285">Flavoprotein</keyword>
<evidence type="ECO:0000313" key="6">
    <source>
        <dbReference type="EMBL" id="MCF3947311.1"/>
    </source>
</evidence>
<dbReference type="Gene3D" id="3.50.50.60">
    <property type="entry name" value="FAD/NAD(P)-binding domain"/>
    <property type="match status" value="1"/>
</dbReference>
<keyword evidence="3" id="KW-0274">FAD</keyword>
<dbReference type="SUPFAM" id="SSF51905">
    <property type="entry name" value="FAD/NAD(P)-binding domain"/>
    <property type="match status" value="1"/>
</dbReference>
<evidence type="ECO:0000259" key="5">
    <source>
        <dbReference type="Pfam" id="PF01266"/>
    </source>
</evidence>